<proteinExistence type="predicted"/>
<dbReference type="AlphaFoldDB" id="A0AAD5WYQ2"/>
<sequence length="165" mass="18197">MVTSLAVRQVCARRLQTPRAFITPVRTFGCKTKKAATPKPPKADEPLDPLNCCVAGTAAPPQRHALICTGQSDWASHADNDPYPISLLTSLKRTQTKLSLSSLPSLPTTPPTTHDILLFPSFTRFPAVDPSQFHSLARRIVFGDVHPPPESWEGEVKMEEERVFL</sequence>
<evidence type="ECO:0000313" key="1">
    <source>
        <dbReference type="EMBL" id="KAJ3028717.1"/>
    </source>
</evidence>
<dbReference type="Pfam" id="PF06999">
    <property type="entry name" value="Suc_Fer-like"/>
    <property type="match status" value="1"/>
</dbReference>
<dbReference type="EMBL" id="JADGJD010002771">
    <property type="protein sequence ID" value="KAJ3028717.1"/>
    <property type="molecule type" value="Genomic_DNA"/>
</dbReference>
<gene>
    <name evidence="1" type="ORF">HK097_005909</name>
</gene>
<protein>
    <submittedName>
        <fullName evidence="1">Uncharacterized protein</fullName>
    </submittedName>
</protein>
<name>A0AAD5WYQ2_9FUNG</name>
<dbReference type="InterPro" id="IPR009737">
    <property type="entry name" value="Aim32/Apd1-like"/>
</dbReference>
<comment type="caution">
    <text evidence="1">The sequence shown here is derived from an EMBL/GenBank/DDBJ whole genome shotgun (WGS) entry which is preliminary data.</text>
</comment>
<dbReference type="Proteomes" id="UP001212841">
    <property type="component" value="Unassembled WGS sequence"/>
</dbReference>
<evidence type="ECO:0000313" key="2">
    <source>
        <dbReference type="Proteomes" id="UP001212841"/>
    </source>
</evidence>
<reference evidence="1" key="1">
    <citation type="submission" date="2020-05" db="EMBL/GenBank/DDBJ databases">
        <title>Phylogenomic resolution of chytrid fungi.</title>
        <authorList>
            <person name="Stajich J.E."/>
            <person name="Amses K."/>
            <person name="Simmons R."/>
            <person name="Seto K."/>
            <person name="Myers J."/>
            <person name="Bonds A."/>
            <person name="Quandt C.A."/>
            <person name="Barry K."/>
            <person name="Liu P."/>
            <person name="Grigoriev I."/>
            <person name="Longcore J.E."/>
            <person name="James T.Y."/>
        </authorList>
    </citation>
    <scope>NUCLEOTIDE SEQUENCE</scope>
    <source>
        <strain evidence="1">JEL0318</strain>
    </source>
</reference>
<feature type="non-terminal residue" evidence="1">
    <location>
        <position position="165"/>
    </location>
</feature>
<organism evidence="1 2">
    <name type="scientific">Rhizophlyctis rosea</name>
    <dbReference type="NCBI Taxonomy" id="64517"/>
    <lineage>
        <taxon>Eukaryota</taxon>
        <taxon>Fungi</taxon>
        <taxon>Fungi incertae sedis</taxon>
        <taxon>Chytridiomycota</taxon>
        <taxon>Chytridiomycota incertae sedis</taxon>
        <taxon>Chytridiomycetes</taxon>
        <taxon>Rhizophlyctidales</taxon>
        <taxon>Rhizophlyctidaceae</taxon>
        <taxon>Rhizophlyctis</taxon>
    </lineage>
</organism>
<accession>A0AAD5WYQ2</accession>
<keyword evidence="2" id="KW-1185">Reference proteome</keyword>